<proteinExistence type="predicted"/>
<comment type="caution">
    <text evidence="2">The sequence shown here is derived from an EMBL/GenBank/DDBJ whole genome shotgun (WGS) entry which is preliminary data.</text>
</comment>
<name>A0A2P6PPW5_ROSCH</name>
<protein>
    <submittedName>
        <fullName evidence="2">Uncharacterized protein</fullName>
    </submittedName>
</protein>
<feature type="region of interest" description="Disordered" evidence="1">
    <location>
        <begin position="23"/>
        <end position="46"/>
    </location>
</feature>
<dbReference type="Proteomes" id="UP000238479">
    <property type="component" value="Chromosome 6"/>
</dbReference>
<evidence type="ECO:0000313" key="3">
    <source>
        <dbReference type="Proteomes" id="UP000238479"/>
    </source>
</evidence>
<organism evidence="2 3">
    <name type="scientific">Rosa chinensis</name>
    <name type="common">China rose</name>
    <dbReference type="NCBI Taxonomy" id="74649"/>
    <lineage>
        <taxon>Eukaryota</taxon>
        <taxon>Viridiplantae</taxon>
        <taxon>Streptophyta</taxon>
        <taxon>Embryophyta</taxon>
        <taxon>Tracheophyta</taxon>
        <taxon>Spermatophyta</taxon>
        <taxon>Magnoliopsida</taxon>
        <taxon>eudicotyledons</taxon>
        <taxon>Gunneridae</taxon>
        <taxon>Pentapetalae</taxon>
        <taxon>rosids</taxon>
        <taxon>fabids</taxon>
        <taxon>Rosales</taxon>
        <taxon>Rosaceae</taxon>
        <taxon>Rosoideae</taxon>
        <taxon>Rosoideae incertae sedis</taxon>
        <taxon>Rosa</taxon>
    </lineage>
</organism>
<gene>
    <name evidence="2" type="ORF">RchiOBHm_Chr6g0267241</name>
</gene>
<sequence length="60" mass="7201">MQSSASDRRWWITEAPGELRRAKVVKTRRKKRITMPKKAAETKSKRRHYLGIRFDAGRFR</sequence>
<dbReference type="Gramene" id="PRQ23970">
    <property type="protein sequence ID" value="PRQ23970"/>
    <property type="gene ID" value="RchiOBHm_Chr6g0267241"/>
</dbReference>
<dbReference type="EMBL" id="PDCK01000044">
    <property type="protein sequence ID" value="PRQ23970.1"/>
    <property type="molecule type" value="Genomic_DNA"/>
</dbReference>
<dbReference type="AlphaFoldDB" id="A0A2P6PPW5"/>
<feature type="compositionally biased region" description="Basic residues" evidence="1">
    <location>
        <begin position="23"/>
        <end position="35"/>
    </location>
</feature>
<evidence type="ECO:0000313" key="2">
    <source>
        <dbReference type="EMBL" id="PRQ23970.1"/>
    </source>
</evidence>
<evidence type="ECO:0000256" key="1">
    <source>
        <dbReference type="SAM" id="MobiDB-lite"/>
    </source>
</evidence>
<reference evidence="2 3" key="1">
    <citation type="journal article" date="2018" name="Nat. Genet.">
        <title>The Rosa genome provides new insights in the design of modern roses.</title>
        <authorList>
            <person name="Bendahmane M."/>
        </authorList>
    </citation>
    <scope>NUCLEOTIDE SEQUENCE [LARGE SCALE GENOMIC DNA]</scope>
    <source>
        <strain evidence="3">cv. Old Blush</strain>
    </source>
</reference>
<keyword evidence="3" id="KW-1185">Reference proteome</keyword>
<accession>A0A2P6PPW5</accession>